<dbReference type="Proteomes" id="UP001165090">
    <property type="component" value="Unassembled WGS sequence"/>
</dbReference>
<dbReference type="PANTHER" id="PTHR31579:SF1">
    <property type="entry name" value="OS03G0796600 PROTEIN"/>
    <property type="match status" value="1"/>
</dbReference>
<dbReference type="InterPro" id="IPR006502">
    <property type="entry name" value="PDDEXK-like"/>
</dbReference>
<protein>
    <submittedName>
        <fullName evidence="1">Uncharacterized protein</fullName>
    </submittedName>
</protein>
<evidence type="ECO:0000313" key="1">
    <source>
        <dbReference type="EMBL" id="GLI70506.1"/>
    </source>
</evidence>
<comment type="caution">
    <text evidence="1">The sequence shown here is derived from an EMBL/GenBank/DDBJ whole genome shotgun (WGS) entry which is preliminary data.</text>
</comment>
<dbReference type="Pfam" id="PF04720">
    <property type="entry name" value="PDDEXK_6"/>
    <property type="match status" value="1"/>
</dbReference>
<gene>
    <name evidence="1" type="ORF">VaNZ11_015413</name>
</gene>
<keyword evidence="2" id="KW-1185">Reference proteome</keyword>
<reference evidence="1 2" key="1">
    <citation type="journal article" date="2023" name="IScience">
        <title>Expanded male sex-determining region conserved during the evolution of homothallism in the green alga Volvox.</title>
        <authorList>
            <person name="Yamamoto K."/>
            <person name="Matsuzaki R."/>
            <person name="Mahakham W."/>
            <person name="Heman W."/>
            <person name="Sekimoto H."/>
            <person name="Kawachi M."/>
            <person name="Minakuchi Y."/>
            <person name="Toyoda A."/>
            <person name="Nozaki H."/>
        </authorList>
    </citation>
    <scope>NUCLEOTIDE SEQUENCE [LARGE SCALE GENOMIC DNA]</scope>
    <source>
        <strain evidence="1 2">NIES-4468</strain>
    </source>
</reference>
<evidence type="ECO:0000313" key="2">
    <source>
        <dbReference type="Proteomes" id="UP001165090"/>
    </source>
</evidence>
<accession>A0ABQ5SMZ6</accession>
<name>A0ABQ5SMZ6_9CHLO</name>
<proteinExistence type="predicted"/>
<sequence>MMEEAFFMFDDSYDEHQDSAAKVTSAPARCYAKMPELTRIVERLQLLSTPCNEFGRKIHQAVCEAVPRYGTEISSLAVAMAALGFDVVVRKCNRDAIRGVQMFSCLRHEFLVVRGTSGHLNGVEFIVEPSLRQHFSIPHASPEYEFILNNVPDIFVGSSCRLVPVVQLLCALMADSFRREGHTLPPWRRDAAMLSKWLPQAHLYTDYVVDRSLLPFAPDPAAPVAVPAPISVAVAAIVANGAAAPAVEPVAKEAPAHRLLGFSAAAQELTDLVLLQSSRRNSTGSESSSSCSSGGSDCISPASGFLSDASSRLSSLQDCVREDSAASTSATDSYARVDKPKDQAWLAHPEWSHGRVPKVGAGNGINGGGVAPFGLPNYNWAYILSTAEPRAVRPQVRDASGCLSFKNFPQSVAGCDAGRRGTAGSRLCASSRPSVAAAASTTRPRTRSLLSEQFRVVRTPQVPGRILVTMS</sequence>
<dbReference type="PANTHER" id="PTHR31579">
    <property type="entry name" value="OS03G0796600 PROTEIN"/>
    <property type="match status" value="1"/>
</dbReference>
<dbReference type="EMBL" id="BSDZ01000094">
    <property type="protein sequence ID" value="GLI70506.1"/>
    <property type="molecule type" value="Genomic_DNA"/>
</dbReference>
<organism evidence="1 2">
    <name type="scientific">Volvox africanus</name>
    <dbReference type="NCBI Taxonomy" id="51714"/>
    <lineage>
        <taxon>Eukaryota</taxon>
        <taxon>Viridiplantae</taxon>
        <taxon>Chlorophyta</taxon>
        <taxon>core chlorophytes</taxon>
        <taxon>Chlorophyceae</taxon>
        <taxon>CS clade</taxon>
        <taxon>Chlamydomonadales</taxon>
        <taxon>Volvocaceae</taxon>
        <taxon>Volvox</taxon>
    </lineage>
</organism>